<feature type="repeat" description="ANK" evidence="3">
    <location>
        <begin position="58"/>
        <end position="90"/>
    </location>
</feature>
<comment type="caution">
    <text evidence="4">The sequence shown here is derived from an EMBL/GenBank/DDBJ whole genome shotgun (WGS) entry which is preliminary data.</text>
</comment>
<keyword evidence="1" id="KW-0677">Repeat</keyword>
<dbReference type="Proteomes" id="UP000683360">
    <property type="component" value="Unassembled WGS sequence"/>
</dbReference>
<dbReference type="PANTHER" id="PTHR24126">
    <property type="entry name" value="ANKYRIN REPEAT, PH AND SEC7 DOMAIN CONTAINING PROTEIN SECG-RELATED"/>
    <property type="match status" value="1"/>
</dbReference>
<dbReference type="GO" id="GO:0005634">
    <property type="term" value="C:nucleus"/>
    <property type="evidence" value="ECO:0007669"/>
    <property type="project" value="TreeGrafter"/>
</dbReference>
<accession>A0A8S3SR99</accession>
<dbReference type="GO" id="GO:0006357">
    <property type="term" value="P:regulation of transcription by RNA polymerase II"/>
    <property type="evidence" value="ECO:0007669"/>
    <property type="project" value="TreeGrafter"/>
</dbReference>
<dbReference type="GO" id="GO:0061629">
    <property type="term" value="F:RNA polymerase II-specific DNA-binding transcription factor binding"/>
    <property type="evidence" value="ECO:0007669"/>
    <property type="project" value="TreeGrafter"/>
</dbReference>
<evidence type="ECO:0000313" key="5">
    <source>
        <dbReference type="Proteomes" id="UP000683360"/>
    </source>
</evidence>
<feature type="repeat" description="ANK" evidence="3">
    <location>
        <begin position="238"/>
        <end position="270"/>
    </location>
</feature>
<dbReference type="EMBL" id="CAJPWZ010001767">
    <property type="protein sequence ID" value="CAG2222805.1"/>
    <property type="molecule type" value="Genomic_DNA"/>
</dbReference>
<proteinExistence type="predicted"/>
<dbReference type="InterPro" id="IPR036770">
    <property type="entry name" value="Ankyrin_rpt-contain_sf"/>
</dbReference>
<dbReference type="Gene3D" id="1.25.40.20">
    <property type="entry name" value="Ankyrin repeat-containing domain"/>
    <property type="match status" value="2"/>
</dbReference>
<dbReference type="Pfam" id="PF12796">
    <property type="entry name" value="Ank_2"/>
    <property type="match status" value="2"/>
</dbReference>
<keyword evidence="2 3" id="KW-0040">ANK repeat</keyword>
<sequence>MLFWNGPENEFEEERERLHDESTEPQLLLLNAISLKSPLTEIIRLIEAGACVNKAAQNGIRPLHHAVDKNYVECVSLLLLKGAEINITDETGFTPLLLSACRGYFKAMQVLIDNAAMINYCDADRKDVPNYIREMGYLTYDPLNMAIENNHVQCVRLLLENGALSNKKYYMGYEINLVPINHVTCLELLLKHGANPNLFSRYGMTPLVKACKENMVNAVCLLLRFGADVNLQCRSCYKWNTPLNTAIEYNAINVVKILLQSGANVSKETGCKYSPLHEAVLVDSPDICRLVLSFGAQVNDMSDDNFSPLMLAVKTSKLLNRVEIVTILLKNGSDPNLYHSPSSVSVIGQYLKNNKTCLDKAVICLLLKYGANLNFTTCLPCGKHDPFGILLHLSDCCQQEMLHLLVTTTRNVDREAIKKCVNLNQNQREYLMCLTATPQQLICLTRGFILYNFGRDLVDKVNDLPLPKIIKRYLMFKETDLAGVDRVFPLYFDINSAH</sequence>
<reference evidence="4" key="1">
    <citation type="submission" date="2021-03" db="EMBL/GenBank/DDBJ databases">
        <authorList>
            <person name="Bekaert M."/>
        </authorList>
    </citation>
    <scope>NUCLEOTIDE SEQUENCE</scope>
</reference>
<protein>
    <submittedName>
        <fullName evidence="4">Uncharacterized protein</fullName>
    </submittedName>
</protein>
<dbReference type="PROSITE" id="PS50297">
    <property type="entry name" value="ANK_REP_REGION"/>
    <property type="match status" value="3"/>
</dbReference>
<evidence type="ECO:0000256" key="1">
    <source>
        <dbReference type="ARBA" id="ARBA00022737"/>
    </source>
</evidence>
<dbReference type="OrthoDB" id="366390at2759"/>
<evidence type="ECO:0000256" key="3">
    <source>
        <dbReference type="PROSITE-ProRule" id="PRU00023"/>
    </source>
</evidence>
<dbReference type="SUPFAM" id="SSF48403">
    <property type="entry name" value="Ankyrin repeat"/>
    <property type="match status" value="1"/>
</dbReference>
<feature type="repeat" description="ANK" evidence="3">
    <location>
        <begin position="91"/>
        <end position="123"/>
    </location>
</feature>
<dbReference type="SMART" id="SM00248">
    <property type="entry name" value="ANK"/>
    <property type="match status" value="9"/>
</dbReference>
<name>A0A8S3SR99_MYTED</name>
<organism evidence="4 5">
    <name type="scientific">Mytilus edulis</name>
    <name type="common">Blue mussel</name>
    <dbReference type="NCBI Taxonomy" id="6550"/>
    <lineage>
        <taxon>Eukaryota</taxon>
        <taxon>Metazoa</taxon>
        <taxon>Spiralia</taxon>
        <taxon>Lophotrochozoa</taxon>
        <taxon>Mollusca</taxon>
        <taxon>Bivalvia</taxon>
        <taxon>Autobranchia</taxon>
        <taxon>Pteriomorphia</taxon>
        <taxon>Mytilida</taxon>
        <taxon>Mytiloidea</taxon>
        <taxon>Mytilidae</taxon>
        <taxon>Mytilinae</taxon>
        <taxon>Mytilus</taxon>
    </lineage>
</organism>
<feature type="repeat" description="ANK" evidence="3">
    <location>
        <begin position="304"/>
        <end position="340"/>
    </location>
</feature>
<dbReference type="Pfam" id="PF00023">
    <property type="entry name" value="Ank"/>
    <property type="match status" value="1"/>
</dbReference>
<gene>
    <name evidence="4" type="ORF">MEDL_36109</name>
</gene>
<evidence type="ECO:0000313" key="4">
    <source>
        <dbReference type="EMBL" id="CAG2222805.1"/>
    </source>
</evidence>
<dbReference type="InterPro" id="IPR002110">
    <property type="entry name" value="Ankyrin_rpt"/>
</dbReference>
<feature type="repeat" description="ANK" evidence="3">
    <location>
        <begin position="271"/>
        <end position="303"/>
    </location>
</feature>
<keyword evidence="5" id="KW-1185">Reference proteome</keyword>
<feature type="repeat" description="ANK" evidence="3">
    <location>
        <begin position="202"/>
        <end position="234"/>
    </location>
</feature>
<dbReference type="AlphaFoldDB" id="A0A8S3SR99"/>
<dbReference type="PROSITE" id="PS50088">
    <property type="entry name" value="ANK_REPEAT"/>
    <property type="match status" value="6"/>
</dbReference>
<evidence type="ECO:0000256" key="2">
    <source>
        <dbReference type="ARBA" id="ARBA00023043"/>
    </source>
</evidence>